<sequence>MNDVTYILKPVLESLEQVNAELELLTPEELALAQEMVAEYFKCEVEPVDGAKEALNFIIYNSIQQVVEAERGPTVLGKRPALPMLPLTSVLHKVKGKQDKLYDALLKTLTTLHSQAVAD</sequence>
<comment type="caution">
    <text evidence="1">The sequence shown here is derived from an EMBL/GenBank/DDBJ whole genome shotgun (WGS) entry which is preliminary data.</text>
</comment>
<name>A0A1S1N123_9GAMM</name>
<dbReference type="AlphaFoldDB" id="A0A1S1N123"/>
<evidence type="ECO:0000313" key="1">
    <source>
        <dbReference type="EMBL" id="OHU91748.1"/>
    </source>
</evidence>
<dbReference type="OrthoDB" id="9928950at2"/>
<reference evidence="1 2" key="1">
    <citation type="submission" date="2016-09" db="EMBL/GenBank/DDBJ databases">
        <title>Pseudoalteromonas amylolytica sp. nov., isolated from the surface seawater.</title>
        <authorList>
            <person name="Wu Y.-H."/>
            <person name="Cheng H."/>
            <person name="Jin X.-B."/>
            <person name="Wang C.-S."/>
            <person name="Xu X.-W."/>
        </authorList>
    </citation>
    <scope>NUCLEOTIDE SEQUENCE [LARGE SCALE GENOMIC DNA]</scope>
    <source>
        <strain evidence="1 2">JW1</strain>
    </source>
</reference>
<protein>
    <submittedName>
        <fullName evidence="1">Uncharacterized protein</fullName>
    </submittedName>
</protein>
<dbReference type="RefSeq" id="WP_070984104.1">
    <property type="nucleotide sequence ID" value="NZ_MKJU01000024.1"/>
</dbReference>
<evidence type="ECO:0000313" key="2">
    <source>
        <dbReference type="Proteomes" id="UP000179786"/>
    </source>
</evidence>
<gene>
    <name evidence="1" type="ORF">BET10_08085</name>
</gene>
<organism evidence="1 2">
    <name type="scientific">Pseudoalteromonas amylolytica</name>
    <dbReference type="NCBI Taxonomy" id="1859457"/>
    <lineage>
        <taxon>Bacteria</taxon>
        <taxon>Pseudomonadati</taxon>
        <taxon>Pseudomonadota</taxon>
        <taxon>Gammaproteobacteria</taxon>
        <taxon>Alteromonadales</taxon>
        <taxon>Pseudoalteromonadaceae</taxon>
        <taxon>Pseudoalteromonas</taxon>
    </lineage>
</organism>
<dbReference type="EMBL" id="MKJU01000024">
    <property type="protein sequence ID" value="OHU91748.1"/>
    <property type="molecule type" value="Genomic_DNA"/>
</dbReference>
<accession>A0A1S1N123</accession>
<keyword evidence="2" id="KW-1185">Reference proteome</keyword>
<proteinExistence type="predicted"/>
<dbReference type="Proteomes" id="UP000179786">
    <property type="component" value="Unassembled WGS sequence"/>
</dbReference>
<dbReference type="STRING" id="1859457.BET10_08085"/>